<evidence type="ECO:0000313" key="2">
    <source>
        <dbReference type="Proteomes" id="UP001580346"/>
    </source>
</evidence>
<reference evidence="1 2" key="1">
    <citation type="submission" date="2024-09" db="EMBL/GenBank/DDBJ databases">
        <title>Paenibacillus zeirhizospherea sp. nov., isolated from surface of the maize (Zea mays) roots in a horticulture field, Hungary.</title>
        <authorList>
            <person name="Marton D."/>
            <person name="Farkas M."/>
            <person name="Bedics A."/>
            <person name="Toth E."/>
            <person name="Tancsics A."/>
            <person name="Boka K."/>
            <person name="Maroti G."/>
            <person name="Kriszt B."/>
            <person name="Cserhati M."/>
        </authorList>
    </citation>
    <scope>NUCLEOTIDE SEQUENCE [LARGE SCALE GENOMIC DNA]</scope>
    <source>
        <strain evidence="1 2">KCTC 33519</strain>
    </source>
</reference>
<comment type="caution">
    <text evidence="1">The sequence shown here is derived from an EMBL/GenBank/DDBJ whole genome shotgun (WGS) entry which is preliminary data.</text>
</comment>
<keyword evidence="2" id="KW-1185">Reference proteome</keyword>
<dbReference type="RefSeq" id="WP_375355521.1">
    <property type="nucleotide sequence ID" value="NZ_JBHHMI010000008.1"/>
</dbReference>
<protein>
    <recommendedName>
        <fullName evidence="3">GNAT family N-acetyltransferase</fullName>
    </recommendedName>
</protein>
<proteinExistence type="predicted"/>
<dbReference type="EMBL" id="JBHHMI010000008">
    <property type="protein sequence ID" value="MFB5267440.1"/>
    <property type="molecule type" value="Genomic_DNA"/>
</dbReference>
<evidence type="ECO:0008006" key="3">
    <source>
        <dbReference type="Google" id="ProtNLM"/>
    </source>
</evidence>
<dbReference type="Pfam" id="PF12746">
    <property type="entry name" value="GNAT_acetyltran"/>
    <property type="match status" value="1"/>
</dbReference>
<sequence>MATFDQNARNRGLATILGQKYIKECLERGYAVY</sequence>
<dbReference type="Gene3D" id="3.40.630.30">
    <property type="match status" value="1"/>
</dbReference>
<organism evidence="1 2">
    <name type="scientific">Paenibacillus enshidis</name>
    <dbReference type="NCBI Taxonomy" id="1458439"/>
    <lineage>
        <taxon>Bacteria</taxon>
        <taxon>Bacillati</taxon>
        <taxon>Bacillota</taxon>
        <taxon>Bacilli</taxon>
        <taxon>Bacillales</taxon>
        <taxon>Paenibacillaceae</taxon>
        <taxon>Paenibacillus</taxon>
    </lineage>
</organism>
<dbReference type="Proteomes" id="UP001580346">
    <property type="component" value="Unassembled WGS sequence"/>
</dbReference>
<evidence type="ECO:0000313" key="1">
    <source>
        <dbReference type="EMBL" id="MFB5267440.1"/>
    </source>
</evidence>
<dbReference type="InterPro" id="IPR027365">
    <property type="entry name" value="GNAT_acetyltra_YdfB-like"/>
</dbReference>
<accession>A0ABV5AT99</accession>
<gene>
    <name evidence="1" type="ORF">ACE41H_11695</name>
</gene>
<name>A0ABV5AT99_9BACL</name>